<comment type="caution">
    <text evidence="10">The sequence shown here is derived from an EMBL/GenBank/DDBJ whole genome shotgun (WGS) entry which is preliminary data.</text>
</comment>
<feature type="transmembrane region" description="Helical" evidence="8">
    <location>
        <begin position="274"/>
        <end position="292"/>
    </location>
</feature>
<accession>A0A833H112</accession>
<feature type="transmembrane region" description="Helical" evidence="8">
    <location>
        <begin position="330"/>
        <end position="348"/>
    </location>
</feature>
<dbReference type="GO" id="GO:0016763">
    <property type="term" value="F:pentosyltransferase activity"/>
    <property type="evidence" value="ECO:0007669"/>
    <property type="project" value="TreeGrafter"/>
</dbReference>
<dbReference type="Pfam" id="PF13231">
    <property type="entry name" value="PMT_2"/>
    <property type="match status" value="1"/>
</dbReference>
<dbReference type="PANTHER" id="PTHR33908:SF11">
    <property type="entry name" value="MEMBRANE PROTEIN"/>
    <property type="match status" value="1"/>
</dbReference>
<organism evidence="10 11">
    <name type="scientific">Leptonema illini</name>
    <dbReference type="NCBI Taxonomy" id="183"/>
    <lineage>
        <taxon>Bacteria</taxon>
        <taxon>Pseudomonadati</taxon>
        <taxon>Spirochaetota</taxon>
        <taxon>Spirochaetia</taxon>
        <taxon>Leptospirales</taxon>
        <taxon>Leptospiraceae</taxon>
        <taxon>Leptonema</taxon>
    </lineage>
</organism>
<dbReference type="EMBL" id="WBUI01000010">
    <property type="protein sequence ID" value="KAB2932178.1"/>
    <property type="molecule type" value="Genomic_DNA"/>
</dbReference>
<feature type="transmembrane region" description="Helical" evidence="8">
    <location>
        <begin position="90"/>
        <end position="107"/>
    </location>
</feature>
<dbReference type="GO" id="GO:0006493">
    <property type="term" value="P:protein O-linked glycosylation"/>
    <property type="evidence" value="ECO:0007669"/>
    <property type="project" value="InterPro"/>
</dbReference>
<keyword evidence="3" id="KW-0328">Glycosyltransferase</keyword>
<evidence type="ECO:0000259" key="9">
    <source>
        <dbReference type="Pfam" id="PF13231"/>
    </source>
</evidence>
<evidence type="ECO:0000256" key="8">
    <source>
        <dbReference type="SAM" id="Phobius"/>
    </source>
</evidence>
<keyword evidence="7 8" id="KW-0472">Membrane</keyword>
<evidence type="ECO:0000256" key="5">
    <source>
        <dbReference type="ARBA" id="ARBA00022692"/>
    </source>
</evidence>
<feature type="transmembrane region" description="Helical" evidence="8">
    <location>
        <begin position="137"/>
        <end position="155"/>
    </location>
</feature>
<proteinExistence type="predicted"/>
<feature type="transmembrane region" description="Helical" evidence="8">
    <location>
        <begin position="114"/>
        <end position="131"/>
    </location>
</feature>
<keyword evidence="2" id="KW-1003">Cell membrane</keyword>
<gene>
    <name evidence="10" type="ORF">F9K24_11280</name>
</gene>
<protein>
    <submittedName>
        <fullName evidence="10">Phospholipid carrier-dependent glycosyltransferase</fullName>
    </submittedName>
</protein>
<reference evidence="10 11" key="1">
    <citation type="submission" date="2019-10" db="EMBL/GenBank/DDBJ databases">
        <title>Extracellular Electron Transfer in a Candidatus Methanoperedens spp. Enrichment Culture.</title>
        <authorList>
            <person name="Berger S."/>
            <person name="Rangel Shaw D."/>
            <person name="Berben T."/>
            <person name="In 'T Zandt M."/>
            <person name="Frank J."/>
            <person name="Reimann J."/>
            <person name="Jetten M.S.M."/>
            <person name="Welte C.U."/>
        </authorList>
    </citation>
    <scope>NUCLEOTIDE SEQUENCE [LARGE SCALE GENOMIC DNA]</scope>
    <source>
        <strain evidence="10">SB12</strain>
    </source>
</reference>
<evidence type="ECO:0000256" key="1">
    <source>
        <dbReference type="ARBA" id="ARBA00004651"/>
    </source>
</evidence>
<feature type="transmembrane region" description="Helical" evidence="8">
    <location>
        <begin position="413"/>
        <end position="433"/>
    </location>
</feature>
<feature type="transmembrane region" description="Helical" evidence="8">
    <location>
        <begin position="162"/>
        <end position="180"/>
    </location>
</feature>
<keyword evidence="5 8" id="KW-0812">Transmembrane</keyword>
<evidence type="ECO:0000256" key="3">
    <source>
        <dbReference type="ARBA" id="ARBA00022676"/>
    </source>
</evidence>
<feature type="transmembrane region" description="Helical" evidence="8">
    <location>
        <begin position="224"/>
        <end position="254"/>
    </location>
</feature>
<sequence length="554" mass="60811">MSSRAKERLIALAIFVAGSTLLLPGAEGLNLLRQGDEVMHIATVRESLDAGSILMPQLTQQPNSYKPPLLFWMGMLGESLFGRSLLADRSVVALLGAGTAVFLFLIARLHALSLARSLLISAAFLVSLAAFKFGRLLMMDLPMAFFLTAVAYSFVRHWRIQKGMAFMALAGFLTGIAFLYKGPLFHVYAALLFLSQAGMRLWSPGALNNAPRMREMLLSFLKDGIVFSLASFLVPSIWVAALAASGHTGTLWFFFVVENAGKFAADNQPMMRIFGGWLLYLLPFTLPVLWIAGRSFLQPVRGPAAYTARVFFVAAVLITLLHLLPDRKDPYYVVPVLPLVFVAVGLSLRKEDRIAGWLLFVQSAVLALLLSIALFLFASTYLAVLLSLLLLAGVCAGWIAASSGLSDWKWGGMHLLAPAVIMLVMQFGLLPAVTRPILPAEQASLLKGQGVCLVSRNWWDVFELQLLIPNSDIAHASIEERIHCADGERAVVVLQEDMSAPAGYARLAEWSHWSIRPIDFPDFASLRFSVSSPDWRLPFEGRSVLYAPVKEASQ</sequence>
<feature type="transmembrane region" description="Helical" evidence="8">
    <location>
        <begin position="381"/>
        <end position="401"/>
    </location>
</feature>
<evidence type="ECO:0000256" key="6">
    <source>
        <dbReference type="ARBA" id="ARBA00022989"/>
    </source>
</evidence>
<dbReference type="AlphaFoldDB" id="A0A833H112"/>
<keyword evidence="4 10" id="KW-0808">Transferase</keyword>
<name>A0A833H112_9LEPT</name>
<dbReference type="Proteomes" id="UP000460298">
    <property type="component" value="Unassembled WGS sequence"/>
</dbReference>
<evidence type="ECO:0000313" key="11">
    <source>
        <dbReference type="Proteomes" id="UP000460298"/>
    </source>
</evidence>
<dbReference type="GO" id="GO:0009103">
    <property type="term" value="P:lipopolysaccharide biosynthetic process"/>
    <property type="evidence" value="ECO:0007669"/>
    <property type="project" value="UniProtKB-ARBA"/>
</dbReference>
<feature type="transmembrane region" description="Helical" evidence="8">
    <location>
        <begin position="355"/>
        <end position="375"/>
    </location>
</feature>
<dbReference type="PANTHER" id="PTHR33908">
    <property type="entry name" value="MANNOSYLTRANSFERASE YKCB-RELATED"/>
    <property type="match status" value="1"/>
</dbReference>
<keyword evidence="6 8" id="KW-1133">Transmembrane helix</keyword>
<feature type="transmembrane region" description="Helical" evidence="8">
    <location>
        <begin position="304"/>
        <end position="324"/>
    </location>
</feature>
<evidence type="ECO:0000256" key="4">
    <source>
        <dbReference type="ARBA" id="ARBA00022679"/>
    </source>
</evidence>
<evidence type="ECO:0000313" key="10">
    <source>
        <dbReference type="EMBL" id="KAB2932178.1"/>
    </source>
</evidence>
<evidence type="ECO:0000256" key="7">
    <source>
        <dbReference type="ARBA" id="ARBA00023136"/>
    </source>
</evidence>
<comment type="subcellular location">
    <subcellularLocation>
        <location evidence="1">Cell membrane</location>
        <topology evidence="1">Multi-pass membrane protein</topology>
    </subcellularLocation>
</comment>
<evidence type="ECO:0000256" key="2">
    <source>
        <dbReference type="ARBA" id="ARBA00022475"/>
    </source>
</evidence>
<dbReference type="GO" id="GO:0005886">
    <property type="term" value="C:plasma membrane"/>
    <property type="evidence" value="ECO:0007669"/>
    <property type="project" value="UniProtKB-SubCell"/>
</dbReference>
<dbReference type="GO" id="GO:0000030">
    <property type="term" value="F:mannosyltransferase activity"/>
    <property type="evidence" value="ECO:0007669"/>
    <property type="project" value="InterPro"/>
</dbReference>
<dbReference type="InterPro" id="IPR038731">
    <property type="entry name" value="RgtA/B/C-like"/>
</dbReference>
<feature type="domain" description="Glycosyltransferase RgtA/B/C/D-like" evidence="9">
    <location>
        <begin position="66"/>
        <end position="194"/>
    </location>
</feature>
<dbReference type="InterPro" id="IPR050297">
    <property type="entry name" value="LipidA_mod_glycosyltrf_83"/>
</dbReference>